<reference evidence="1 2" key="1">
    <citation type="journal article" date="2024" name="Nat. Commun.">
        <title>Phylogenomics reveals the evolutionary origins of lichenization in chlorophyte algae.</title>
        <authorList>
            <person name="Puginier C."/>
            <person name="Libourel C."/>
            <person name="Otte J."/>
            <person name="Skaloud P."/>
            <person name="Haon M."/>
            <person name="Grisel S."/>
            <person name="Petersen M."/>
            <person name="Berrin J.G."/>
            <person name="Delaux P.M."/>
            <person name="Dal Grande F."/>
            <person name="Keller J."/>
        </authorList>
    </citation>
    <scope>NUCLEOTIDE SEQUENCE [LARGE SCALE GENOMIC DNA]</scope>
    <source>
        <strain evidence="1 2">SAG 2036</strain>
    </source>
</reference>
<accession>A0AAW1P066</accession>
<evidence type="ECO:0000313" key="2">
    <source>
        <dbReference type="Proteomes" id="UP001465755"/>
    </source>
</evidence>
<keyword evidence="2" id="KW-1185">Reference proteome</keyword>
<protein>
    <submittedName>
        <fullName evidence="1">Uncharacterized protein</fullName>
    </submittedName>
</protein>
<sequence>MEDPAVPQGRAVVAALECLLHCSHAAKEAAISVGLHTSLVESCTACHQLLTLTKRAPTSSAAGFSFTPAAASSRAGTPRGNASECADCSSPRSKLPATGSAGAALVQLLQALHLLSALARRGGPAVSQAMVACDVLGAVQRLWVLALAEDCALQACLDLLTSLATSGSMAAMLCQAGARPPLLLNLAVAEHSRGCVLLLRSFQAEGLTELLTTVLTKCGDCPKLEQTRMAALQLLRCIAESSTGKTHMATGGSGFTVLLGCLEHEVSGNGRHATLAESILSSITSTSKIGQGHQINLKAHAIP</sequence>
<dbReference type="Proteomes" id="UP001465755">
    <property type="component" value="Unassembled WGS sequence"/>
</dbReference>
<dbReference type="AlphaFoldDB" id="A0AAW1P066"/>
<organism evidence="1 2">
    <name type="scientific">Symbiochloris irregularis</name>
    <dbReference type="NCBI Taxonomy" id="706552"/>
    <lineage>
        <taxon>Eukaryota</taxon>
        <taxon>Viridiplantae</taxon>
        <taxon>Chlorophyta</taxon>
        <taxon>core chlorophytes</taxon>
        <taxon>Trebouxiophyceae</taxon>
        <taxon>Trebouxiales</taxon>
        <taxon>Trebouxiaceae</taxon>
        <taxon>Symbiochloris</taxon>
    </lineage>
</organism>
<dbReference type="EMBL" id="JALJOQ010000076">
    <property type="protein sequence ID" value="KAK9801390.1"/>
    <property type="molecule type" value="Genomic_DNA"/>
</dbReference>
<comment type="caution">
    <text evidence="1">The sequence shown here is derived from an EMBL/GenBank/DDBJ whole genome shotgun (WGS) entry which is preliminary data.</text>
</comment>
<name>A0AAW1P066_9CHLO</name>
<gene>
    <name evidence="1" type="ORF">WJX73_004604</name>
</gene>
<evidence type="ECO:0000313" key="1">
    <source>
        <dbReference type="EMBL" id="KAK9801390.1"/>
    </source>
</evidence>
<proteinExistence type="predicted"/>